<evidence type="ECO:0000256" key="3">
    <source>
        <dbReference type="ARBA" id="ARBA00055068"/>
    </source>
</evidence>
<evidence type="ECO:0000256" key="4">
    <source>
        <dbReference type="ARBA" id="ARBA00060634"/>
    </source>
</evidence>
<accession>A0A1M5LC41</accession>
<evidence type="ECO:0000313" key="7">
    <source>
        <dbReference type="Proteomes" id="UP000184000"/>
    </source>
</evidence>
<organism evidence="6 7">
    <name type="scientific">Stutzerimonas xanthomarina DSM 18231</name>
    <dbReference type="NCBI Taxonomy" id="1403346"/>
    <lineage>
        <taxon>Bacteria</taxon>
        <taxon>Pseudomonadati</taxon>
        <taxon>Pseudomonadota</taxon>
        <taxon>Gammaproteobacteria</taxon>
        <taxon>Pseudomonadales</taxon>
        <taxon>Pseudomonadaceae</taxon>
        <taxon>Stutzerimonas</taxon>
    </lineage>
</organism>
<dbReference type="Gene3D" id="3.40.50.880">
    <property type="match status" value="1"/>
</dbReference>
<dbReference type="CDD" id="cd01745">
    <property type="entry name" value="GATase1_2"/>
    <property type="match status" value="1"/>
</dbReference>
<dbReference type="InterPro" id="IPR011697">
    <property type="entry name" value="Peptidase_C26"/>
</dbReference>
<dbReference type="PROSITE" id="PS51273">
    <property type="entry name" value="GATASE_TYPE_1"/>
    <property type="match status" value="1"/>
</dbReference>
<name>A0A1M5LC41_9GAMM</name>
<dbReference type="Proteomes" id="UP000184000">
    <property type="component" value="Unassembled WGS sequence"/>
</dbReference>
<evidence type="ECO:0000256" key="5">
    <source>
        <dbReference type="ARBA" id="ARBA00066788"/>
    </source>
</evidence>
<keyword evidence="6" id="KW-0378">Hydrolase</keyword>
<protein>
    <recommendedName>
        <fullName evidence="5">gamma-glutamyl-gamma-aminobutyrate hydrolase</fullName>
        <ecNumber evidence="5">3.5.1.94</ecNumber>
    </recommendedName>
</protein>
<dbReference type="AlphaFoldDB" id="A0A1M5LC41"/>
<dbReference type="InterPro" id="IPR044668">
    <property type="entry name" value="PuuD-like"/>
</dbReference>
<dbReference type="Pfam" id="PF07722">
    <property type="entry name" value="Peptidase_C26"/>
    <property type="match status" value="1"/>
</dbReference>
<evidence type="ECO:0000313" key="6">
    <source>
        <dbReference type="EMBL" id="SHG62578.1"/>
    </source>
</evidence>
<evidence type="ECO:0000256" key="2">
    <source>
        <dbReference type="ARBA" id="ARBA00052718"/>
    </source>
</evidence>
<dbReference type="PANTHER" id="PTHR43235:SF1">
    <property type="entry name" value="GLUTAMINE AMIDOTRANSFERASE PB2B2.05-RELATED"/>
    <property type="match status" value="1"/>
</dbReference>
<gene>
    <name evidence="6" type="ORF">SAMN02744645_0973</name>
</gene>
<dbReference type="EC" id="3.5.1.94" evidence="5"/>
<comment type="similarity">
    <text evidence="1">Belongs to the peptidase C26 family.</text>
</comment>
<comment type="function">
    <text evidence="3">Involved in the breakdown of putrescine via hydrolysis of the gamma-glutamyl linkage of gamma-glutamyl-gamma-aminobutyrate.</text>
</comment>
<proteinExistence type="inferred from homology"/>
<dbReference type="FunFam" id="3.40.50.880:FF:000030">
    <property type="entry name" value="Gamma-glutamyl-gamma-aminobutyrate hydrolase PuuD"/>
    <property type="match status" value="1"/>
</dbReference>
<comment type="pathway">
    <text evidence="4">Amine and polyamine degradation; putrescine degradation; 4-aminobutanoate from putrescine: step 4/4.</text>
</comment>
<dbReference type="EMBL" id="FQXA01000001">
    <property type="protein sequence ID" value="SHG62578.1"/>
    <property type="molecule type" value="Genomic_DNA"/>
</dbReference>
<dbReference type="SUPFAM" id="SSF52317">
    <property type="entry name" value="Class I glutamine amidotransferase-like"/>
    <property type="match status" value="1"/>
</dbReference>
<dbReference type="GO" id="GO:0005829">
    <property type="term" value="C:cytosol"/>
    <property type="evidence" value="ECO:0007669"/>
    <property type="project" value="TreeGrafter"/>
</dbReference>
<comment type="catalytic activity">
    <reaction evidence="2">
        <text>4-(gamma-L-glutamylamino)butanoate + H2O = 4-aminobutanoate + L-glutamate</text>
        <dbReference type="Rhea" id="RHEA:19737"/>
        <dbReference type="ChEBI" id="CHEBI:15377"/>
        <dbReference type="ChEBI" id="CHEBI:29985"/>
        <dbReference type="ChEBI" id="CHEBI:58800"/>
        <dbReference type="ChEBI" id="CHEBI:59888"/>
        <dbReference type="EC" id="3.5.1.94"/>
    </reaction>
</comment>
<reference evidence="6 7" key="1">
    <citation type="submission" date="2016-11" db="EMBL/GenBank/DDBJ databases">
        <authorList>
            <person name="Jaros S."/>
            <person name="Januszkiewicz K."/>
            <person name="Wedrychowicz H."/>
        </authorList>
    </citation>
    <scope>NUCLEOTIDE SEQUENCE [LARGE SCALE GENOMIC DNA]</scope>
    <source>
        <strain evidence="6 7">DSM 18231</strain>
    </source>
</reference>
<dbReference type="GO" id="GO:0006598">
    <property type="term" value="P:polyamine catabolic process"/>
    <property type="evidence" value="ECO:0007669"/>
    <property type="project" value="TreeGrafter"/>
</dbReference>
<dbReference type="PANTHER" id="PTHR43235">
    <property type="entry name" value="GLUTAMINE AMIDOTRANSFERASE PB2B2.05-RELATED"/>
    <property type="match status" value="1"/>
</dbReference>
<evidence type="ECO:0000256" key="1">
    <source>
        <dbReference type="ARBA" id="ARBA00011083"/>
    </source>
</evidence>
<dbReference type="GO" id="GO:0033969">
    <property type="term" value="F:gamma-glutamyl-gamma-aminobutyrate hydrolase activity"/>
    <property type="evidence" value="ECO:0007669"/>
    <property type="project" value="UniProtKB-EC"/>
</dbReference>
<sequence length="294" mass="31936">MGVFGAIRRTIPNRLHGFAKRQPSAIVYKNEQDYSPTSPIWKDEYPMPRVPLIGVSACTRQIGHHSFHIAGDKYLRAAAVAGMPLVIPALGDLIDPAALLDCVDGLLFTGSPSNVEPHHYGGPASTEGTAHDPLRDQLTLPLIRAAVDAGVPVFGVCRGFQEMNVAFGGSLHQKVHEAGPYADHRERAEDPVEVQYGLSHPLHVQPGGLLQRLGLPAQIDVNSVHGQGVERLGEGLRIEALAPDGLIEAFSVDGARSFALGVQWHPEWKVHEHPYYLALFKGFAQACQERAGRR</sequence>
<dbReference type="InterPro" id="IPR029062">
    <property type="entry name" value="Class_I_gatase-like"/>
</dbReference>